<evidence type="ECO:0000256" key="3">
    <source>
        <dbReference type="ARBA" id="ARBA00022448"/>
    </source>
</evidence>
<feature type="transmembrane region" description="Helical" evidence="7">
    <location>
        <begin position="191"/>
        <end position="213"/>
    </location>
</feature>
<dbReference type="Pfam" id="PF00083">
    <property type="entry name" value="Sugar_tr"/>
    <property type="match status" value="1"/>
</dbReference>
<dbReference type="InterPro" id="IPR036259">
    <property type="entry name" value="MFS_trans_sf"/>
</dbReference>
<evidence type="ECO:0000256" key="1">
    <source>
        <dbReference type="ARBA" id="ARBA00004141"/>
    </source>
</evidence>
<feature type="transmembrane region" description="Helical" evidence="7">
    <location>
        <begin position="447"/>
        <end position="465"/>
    </location>
</feature>
<evidence type="ECO:0000256" key="4">
    <source>
        <dbReference type="ARBA" id="ARBA00022692"/>
    </source>
</evidence>
<dbReference type="PANTHER" id="PTHR48022">
    <property type="entry name" value="PLASTIDIC GLUCOSE TRANSPORTER 4"/>
    <property type="match status" value="1"/>
</dbReference>
<gene>
    <name evidence="9" type="ORF">B0T19DRAFT_461375</name>
</gene>
<dbReference type="SUPFAM" id="SSF103473">
    <property type="entry name" value="MFS general substrate transporter"/>
    <property type="match status" value="1"/>
</dbReference>
<feature type="transmembrane region" description="Helical" evidence="7">
    <location>
        <begin position="345"/>
        <end position="364"/>
    </location>
</feature>
<dbReference type="PANTHER" id="PTHR48022:SF10">
    <property type="entry name" value="MAJOR FACILITATOR SUPERFAMILY (MFS) PROFILE DOMAIN-CONTAINING PROTEIN"/>
    <property type="match status" value="1"/>
</dbReference>
<keyword evidence="5 7" id="KW-1133">Transmembrane helix</keyword>
<comment type="subcellular location">
    <subcellularLocation>
        <location evidence="1">Membrane</location>
        <topology evidence="1">Multi-pass membrane protein</topology>
    </subcellularLocation>
</comment>
<feature type="transmembrane region" description="Helical" evidence="7">
    <location>
        <begin position="316"/>
        <end position="333"/>
    </location>
</feature>
<evidence type="ECO:0000259" key="8">
    <source>
        <dbReference type="PROSITE" id="PS50850"/>
    </source>
</evidence>
<evidence type="ECO:0000256" key="2">
    <source>
        <dbReference type="ARBA" id="ARBA00010992"/>
    </source>
</evidence>
<proteinExistence type="inferred from homology"/>
<feature type="domain" description="Major facilitator superfamily (MFS) profile" evidence="8">
    <location>
        <begin position="26"/>
        <end position="469"/>
    </location>
</feature>
<dbReference type="PROSITE" id="PS00217">
    <property type="entry name" value="SUGAR_TRANSPORT_2"/>
    <property type="match status" value="1"/>
</dbReference>
<keyword evidence="3" id="KW-0813">Transport</keyword>
<sequence>MAVLLPTPGIRGSGGGTFAEKRVILICLVIALGQFQNGYDSAAIAGFQSMDGFLEVFGYHDPIIGYNISTDVQRLIQSLINVGGFLSAIAIYAFGSRFSRRVGLWIGCLLAIVSVSLMIGVASLGGLYAGRLLLGMSNGFLVPYSVMYMTESAPSLLRGSIVGMSTFQTSLGALFGILVDNYTAKRAGNSSWQIPLAVVYCVPVLLGTFIAFLPDTPRYYVTRGEDEKAVQAIRRLRGITDERLLRAEVDDIRSAFLLETELHAGVHLGDMFRSRPDLRRTLLCYACSVGQTATGVNFMAGFSVYLFAQAKVGDPFMWVLVSLAIALTGNMLAFPAMRLIGRRELLIVCSMVSAVMMLGMAAVYTAAGKSPAASKALVALSIVYTWVYGVGQGPVLWALSTEIPSQRLRSQTVGTASGVNFIVGWVSAFFTPYFINPDKLNWGPKYGYIWGASNLILALWAFFFVPEAKGRSLEQLDELFEKGVKARKFAAFAVERQLVDGDSRTLQRGLEEGDGTSKMATTVDQLEHSEKGAAGTPLPRQLLL</sequence>
<keyword evidence="4 7" id="KW-0812">Transmembrane</keyword>
<dbReference type="InterPro" id="IPR050360">
    <property type="entry name" value="MFS_Sugar_Transporters"/>
</dbReference>
<dbReference type="InterPro" id="IPR005828">
    <property type="entry name" value="MFS_sugar_transport-like"/>
</dbReference>
<feature type="transmembrane region" description="Helical" evidence="7">
    <location>
        <begin position="376"/>
        <end position="400"/>
    </location>
</feature>
<dbReference type="Gene3D" id="1.20.1250.20">
    <property type="entry name" value="MFS general substrate transporter like domains"/>
    <property type="match status" value="1"/>
</dbReference>
<dbReference type="FunFam" id="1.20.1250.20:FF:000078">
    <property type="entry name" value="MFS maltose transporter, putative"/>
    <property type="match status" value="1"/>
</dbReference>
<name>A0AAE0IN96_9PEZI</name>
<reference evidence="9" key="1">
    <citation type="journal article" date="2023" name="Mol. Phylogenet. Evol.">
        <title>Genome-scale phylogeny and comparative genomics of the fungal order Sordariales.</title>
        <authorList>
            <person name="Hensen N."/>
            <person name="Bonometti L."/>
            <person name="Westerberg I."/>
            <person name="Brannstrom I.O."/>
            <person name="Guillou S."/>
            <person name="Cros-Aarteil S."/>
            <person name="Calhoun S."/>
            <person name="Haridas S."/>
            <person name="Kuo A."/>
            <person name="Mondo S."/>
            <person name="Pangilinan J."/>
            <person name="Riley R."/>
            <person name="LaButti K."/>
            <person name="Andreopoulos B."/>
            <person name="Lipzen A."/>
            <person name="Chen C."/>
            <person name="Yan M."/>
            <person name="Daum C."/>
            <person name="Ng V."/>
            <person name="Clum A."/>
            <person name="Steindorff A."/>
            <person name="Ohm R.A."/>
            <person name="Martin F."/>
            <person name="Silar P."/>
            <person name="Natvig D.O."/>
            <person name="Lalanne C."/>
            <person name="Gautier V."/>
            <person name="Ament-Velasquez S.L."/>
            <person name="Kruys A."/>
            <person name="Hutchinson M.I."/>
            <person name="Powell A.J."/>
            <person name="Barry K."/>
            <person name="Miller A.N."/>
            <person name="Grigoriev I.V."/>
            <person name="Debuchy R."/>
            <person name="Gladieux P."/>
            <person name="Hiltunen Thoren M."/>
            <person name="Johannesson H."/>
        </authorList>
    </citation>
    <scope>NUCLEOTIDE SEQUENCE</scope>
    <source>
        <strain evidence="9">SMH4131-1</strain>
    </source>
</reference>
<feature type="transmembrane region" description="Helical" evidence="7">
    <location>
        <begin position="128"/>
        <end position="149"/>
    </location>
</feature>
<evidence type="ECO:0000256" key="6">
    <source>
        <dbReference type="ARBA" id="ARBA00023136"/>
    </source>
</evidence>
<dbReference type="Proteomes" id="UP001286456">
    <property type="component" value="Unassembled WGS sequence"/>
</dbReference>
<keyword evidence="6 7" id="KW-0472">Membrane</keyword>
<organism evidence="9 10">
    <name type="scientific">Cercophora scortea</name>
    <dbReference type="NCBI Taxonomy" id="314031"/>
    <lineage>
        <taxon>Eukaryota</taxon>
        <taxon>Fungi</taxon>
        <taxon>Dikarya</taxon>
        <taxon>Ascomycota</taxon>
        <taxon>Pezizomycotina</taxon>
        <taxon>Sordariomycetes</taxon>
        <taxon>Sordariomycetidae</taxon>
        <taxon>Sordariales</taxon>
        <taxon>Lasiosphaeriaceae</taxon>
        <taxon>Cercophora</taxon>
    </lineage>
</organism>
<reference evidence="9" key="2">
    <citation type="submission" date="2023-06" db="EMBL/GenBank/DDBJ databases">
        <authorList>
            <consortium name="Lawrence Berkeley National Laboratory"/>
            <person name="Haridas S."/>
            <person name="Hensen N."/>
            <person name="Bonometti L."/>
            <person name="Westerberg I."/>
            <person name="Brannstrom I.O."/>
            <person name="Guillou S."/>
            <person name="Cros-Aarteil S."/>
            <person name="Calhoun S."/>
            <person name="Kuo A."/>
            <person name="Mondo S."/>
            <person name="Pangilinan J."/>
            <person name="Riley R."/>
            <person name="Labutti K."/>
            <person name="Andreopoulos B."/>
            <person name="Lipzen A."/>
            <person name="Chen C."/>
            <person name="Yanf M."/>
            <person name="Daum C."/>
            <person name="Ng V."/>
            <person name="Clum A."/>
            <person name="Steindorff A."/>
            <person name="Ohm R."/>
            <person name="Martin F."/>
            <person name="Silar P."/>
            <person name="Natvig D."/>
            <person name="Lalanne C."/>
            <person name="Gautier V."/>
            <person name="Ament-Velasquez S.L."/>
            <person name="Kruys A."/>
            <person name="Hutchinson M.I."/>
            <person name="Powell A.J."/>
            <person name="Barry K."/>
            <person name="Miller A.N."/>
            <person name="Grigoriev I.V."/>
            <person name="Debuchy R."/>
            <person name="Gladieux P."/>
            <person name="Thoren M.H."/>
            <person name="Johannesson H."/>
        </authorList>
    </citation>
    <scope>NUCLEOTIDE SEQUENCE</scope>
    <source>
        <strain evidence="9">SMH4131-1</strain>
    </source>
</reference>
<keyword evidence="10" id="KW-1185">Reference proteome</keyword>
<accession>A0AAE0IN96</accession>
<feature type="transmembrane region" description="Helical" evidence="7">
    <location>
        <begin position="102"/>
        <end position="122"/>
    </location>
</feature>
<dbReference type="AlphaFoldDB" id="A0AAE0IN96"/>
<feature type="transmembrane region" description="Helical" evidence="7">
    <location>
        <begin position="412"/>
        <end position="435"/>
    </location>
</feature>
<comment type="similarity">
    <text evidence="2">Belongs to the major facilitator superfamily. Sugar transporter (TC 2.A.1.1) family.</text>
</comment>
<dbReference type="InterPro" id="IPR003663">
    <property type="entry name" value="Sugar/inositol_transpt"/>
</dbReference>
<feature type="transmembrane region" description="Helical" evidence="7">
    <location>
        <begin position="75"/>
        <end position="95"/>
    </location>
</feature>
<dbReference type="EMBL" id="JAUEPO010000003">
    <property type="protein sequence ID" value="KAK3328058.1"/>
    <property type="molecule type" value="Genomic_DNA"/>
</dbReference>
<evidence type="ECO:0000313" key="10">
    <source>
        <dbReference type="Proteomes" id="UP001286456"/>
    </source>
</evidence>
<protein>
    <submittedName>
        <fullName evidence="9">General substrate transporter</fullName>
    </submittedName>
</protein>
<feature type="transmembrane region" description="Helical" evidence="7">
    <location>
        <begin position="161"/>
        <end position="179"/>
    </location>
</feature>
<feature type="transmembrane region" description="Helical" evidence="7">
    <location>
        <begin position="282"/>
        <end position="304"/>
    </location>
</feature>
<evidence type="ECO:0000256" key="5">
    <source>
        <dbReference type="ARBA" id="ARBA00022989"/>
    </source>
</evidence>
<comment type="caution">
    <text evidence="9">The sequence shown here is derived from an EMBL/GenBank/DDBJ whole genome shotgun (WGS) entry which is preliminary data.</text>
</comment>
<dbReference type="PROSITE" id="PS50850">
    <property type="entry name" value="MFS"/>
    <property type="match status" value="1"/>
</dbReference>
<evidence type="ECO:0000256" key="7">
    <source>
        <dbReference type="SAM" id="Phobius"/>
    </source>
</evidence>
<dbReference type="GO" id="GO:0016020">
    <property type="term" value="C:membrane"/>
    <property type="evidence" value="ECO:0007669"/>
    <property type="project" value="UniProtKB-SubCell"/>
</dbReference>
<dbReference type="GO" id="GO:0005351">
    <property type="term" value="F:carbohydrate:proton symporter activity"/>
    <property type="evidence" value="ECO:0007669"/>
    <property type="project" value="TreeGrafter"/>
</dbReference>
<evidence type="ECO:0000313" key="9">
    <source>
        <dbReference type="EMBL" id="KAK3328058.1"/>
    </source>
</evidence>
<dbReference type="InterPro" id="IPR020846">
    <property type="entry name" value="MFS_dom"/>
</dbReference>
<dbReference type="InterPro" id="IPR005829">
    <property type="entry name" value="Sugar_transporter_CS"/>
</dbReference>
<dbReference type="PRINTS" id="PR00171">
    <property type="entry name" value="SUGRTRNSPORT"/>
</dbReference>